<sequence>MKPLTVEIPEPLQQKLIAIANQSNVTVESYILGVLDRAAEVPNHSIGTPLKTLIEIQNILTELKPELTDKYHVSQLGIFGSYARGDYNSASDIDILVEYAQKPSLFDLIELKDYLSDRLQMKVDLVTKEGLKPQIKEKILAEVIYL</sequence>
<dbReference type="Proteomes" id="UP000738376">
    <property type="component" value="Unassembled WGS sequence"/>
</dbReference>
<keyword evidence="2" id="KW-1277">Toxin-antitoxin system</keyword>
<keyword evidence="12" id="KW-1185">Reference proteome</keyword>
<reference evidence="11 12" key="1">
    <citation type="submission" date="2020-03" db="EMBL/GenBank/DDBJ databases">
        <title>Draft Genome Sequence of 2-Methylisoborneol Producing Pseudanabaena yagii Strain GIHE-NHR1 Isolated from North Han River in South Korea.</title>
        <authorList>
            <person name="Jeong J."/>
        </authorList>
    </citation>
    <scope>NUCLEOTIDE SEQUENCE [LARGE SCALE GENOMIC DNA]</scope>
    <source>
        <strain evidence="11 12">GIHE-NHR1</strain>
    </source>
</reference>
<dbReference type="EMBL" id="JAAVJL010000001">
    <property type="protein sequence ID" value="NMF57073.1"/>
    <property type="molecule type" value="Genomic_DNA"/>
</dbReference>
<organism evidence="11 12">
    <name type="scientific">Pseudanabaena yagii GIHE-NHR1</name>
    <dbReference type="NCBI Taxonomy" id="2722753"/>
    <lineage>
        <taxon>Bacteria</taxon>
        <taxon>Bacillati</taxon>
        <taxon>Cyanobacteriota</taxon>
        <taxon>Cyanophyceae</taxon>
        <taxon>Pseudanabaenales</taxon>
        <taxon>Pseudanabaenaceae</taxon>
        <taxon>Pseudanabaena</taxon>
        <taxon>Pseudanabaena yagii</taxon>
    </lineage>
</organism>
<gene>
    <name evidence="11" type="ORF">HC246_03350</name>
</gene>
<dbReference type="Pfam" id="PF01909">
    <property type="entry name" value="NTP_transf_2"/>
    <property type="match status" value="1"/>
</dbReference>
<comment type="caution">
    <text evidence="11">The sequence shown here is derived from an EMBL/GenBank/DDBJ whole genome shotgun (WGS) entry which is preliminary data.</text>
</comment>
<name>A0ABX1LP34_9CYAN</name>
<dbReference type="InterPro" id="IPR052038">
    <property type="entry name" value="Type-VII_TA_antitoxin"/>
</dbReference>
<dbReference type="SUPFAM" id="SSF81301">
    <property type="entry name" value="Nucleotidyltransferase"/>
    <property type="match status" value="1"/>
</dbReference>
<evidence type="ECO:0000256" key="3">
    <source>
        <dbReference type="ARBA" id="ARBA00022679"/>
    </source>
</evidence>
<feature type="domain" description="Polymerase nucleotidyl transferase" evidence="10">
    <location>
        <begin position="61"/>
        <end position="145"/>
    </location>
</feature>
<keyword evidence="5" id="KW-0479">Metal-binding</keyword>
<evidence type="ECO:0000259" key="10">
    <source>
        <dbReference type="Pfam" id="PF01909"/>
    </source>
</evidence>
<keyword evidence="8" id="KW-0460">Magnesium</keyword>
<evidence type="ECO:0000256" key="8">
    <source>
        <dbReference type="ARBA" id="ARBA00022842"/>
    </source>
</evidence>
<keyword evidence="6" id="KW-0547">Nucleotide-binding</keyword>
<evidence type="ECO:0000256" key="4">
    <source>
        <dbReference type="ARBA" id="ARBA00022695"/>
    </source>
</evidence>
<keyword evidence="3" id="KW-0808">Transferase</keyword>
<evidence type="ECO:0000256" key="9">
    <source>
        <dbReference type="ARBA" id="ARBA00038276"/>
    </source>
</evidence>
<keyword evidence="4" id="KW-0548">Nucleotidyltransferase</keyword>
<protein>
    <submittedName>
        <fullName evidence="11">Nucleotidyltransferase family protein</fullName>
    </submittedName>
</protein>
<dbReference type="Gene3D" id="3.30.460.10">
    <property type="entry name" value="Beta Polymerase, domain 2"/>
    <property type="match status" value="1"/>
</dbReference>
<evidence type="ECO:0000256" key="1">
    <source>
        <dbReference type="ARBA" id="ARBA00001946"/>
    </source>
</evidence>
<evidence type="ECO:0000256" key="5">
    <source>
        <dbReference type="ARBA" id="ARBA00022723"/>
    </source>
</evidence>
<dbReference type="CDD" id="cd05403">
    <property type="entry name" value="NT_KNTase_like"/>
    <property type="match status" value="1"/>
</dbReference>
<evidence type="ECO:0000256" key="6">
    <source>
        <dbReference type="ARBA" id="ARBA00022741"/>
    </source>
</evidence>
<evidence type="ECO:0000256" key="7">
    <source>
        <dbReference type="ARBA" id="ARBA00022840"/>
    </source>
</evidence>
<dbReference type="PANTHER" id="PTHR33571:SF19">
    <property type="entry name" value="PROTEIN ADENYLYLTRANSFERASE MJ0128-RELATED"/>
    <property type="match status" value="1"/>
</dbReference>
<evidence type="ECO:0000313" key="11">
    <source>
        <dbReference type="EMBL" id="NMF57073.1"/>
    </source>
</evidence>
<accession>A0ABX1LP34</accession>
<dbReference type="PANTHER" id="PTHR33571">
    <property type="entry name" value="SSL8005 PROTEIN"/>
    <property type="match status" value="1"/>
</dbReference>
<dbReference type="InterPro" id="IPR043519">
    <property type="entry name" value="NT_sf"/>
</dbReference>
<evidence type="ECO:0000256" key="2">
    <source>
        <dbReference type="ARBA" id="ARBA00022649"/>
    </source>
</evidence>
<comment type="similarity">
    <text evidence="9">Belongs to the MntA antitoxin family.</text>
</comment>
<proteinExistence type="inferred from homology"/>
<keyword evidence="7" id="KW-0067">ATP-binding</keyword>
<dbReference type="RefSeq" id="WP_169362150.1">
    <property type="nucleotide sequence ID" value="NZ_JAAVJL010000001.1"/>
</dbReference>
<dbReference type="InterPro" id="IPR002934">
    <property type="entry name" value="Polymerase_NTP_transf_dom"/>
</dbReference>
<evidence type="ECO:0000313" key="12">
    <source>
        <dbReference type="Proteomes" id="UP000738376"/>
    </source>
</evidence>
<comment type="cofactor">
    <cofactor evidence="1">
        <name>Mg(2+)</name>
        <dbReference type="ChEBI" id="CHEBI:18420"/>
    </cofactor>
</comment>